<accession>A0A369WCK3</accession>
<evidence type="ECO:0000259" key="7">
    <source>
        <dbReference type="PROSITE" id="PS50885"/>
    </source>
</evidence>
<evidence type="ECO:0000313" key="9">
    <source>
        <dbReference type="Proteomes" id="UP000253769"/>
    </source>
</evidence>
<comment type="subcellular location">
    <subcellularLocation>
        <location evidence="1">Membrane</location>
    </subcellularLocation>
</comment>
<dbReference type="GO" id="GO:0007165">
    <property type="term" value="P:signal transduction"/>
    <property type="evidence" value="ECO:0007669"/>
    <property type="project" value="UniProtKB-KW"/>
</dbReference>
<dbReference type="Pfam" id="PF13682">
    <property type="entry name" value="CZB"/>
    <property type="match status" value="1"/>
</dbReference>
<dbReference type="GO" id="GO:0006935">
    <property type="term" value="P:chemotaxis"/>
    <property type="evidence" value="ECO:0007669"/>
    <property type="project" value="UniProtKB-ARBA"/>
</dbReference>
<dbReference type="InterPro" id="IPR003660">
    <property type="entry name" value="HAMP_dom"/>
</dbReference>
<evidence type="ECO:0000313" key="8">
    <source>
        <dbReference type="EMBL" id="RDE19061.1"/>
    </source>
</evidence>
<feature type="transmembrane region" description="Helical" evidence="5">
    <location>
        <begin position="22"/>
        <end position="42"/>
    </location>
</feature>
<feature type="transmembrane region" description="Helical" evidence="5">
    <location>
        <begin position="48"/>
        <end position="68"/>
    </location>
</feature>
<proteinExistence type="inferred from homology"/>
<evidence type="ECO:0000256" key="5">
    <source>
        <dbReference type="SAM" id="Phobius"/>
    </source>
</evidence>
<dbReference type="PANTHER" id="PTHR32089:SF112">
    <property type="entry name" value="LYSOZYME-LIKE PROTEIN-RELATED"/>
    <property type="match status" value="1"/>
</dbReference>
<sequence length="497" mass="55210">MGYAATNQTSSSRKIPMIRTQLDWGIGAFVFVNIVFTIYLTVFADASLAVLVYPLLSLAMAVYAVLIGNRALLVLSRMADVLRDTSKGNIHKRITRTKGMGELGMVAWELNDFLDRVETYFKEVGTCFKRVSEGDHNRRAQHRGLQGQLKHSLIMVNQALDAMSTNAELISKNELASGLHQLNTGNLILNLKQNQEDLLVINDDLTQVREIAQSNAEKAQKSQQTVATISSGLNSVTTNSESVLKVVTDLSDDSAKVTEVLGMITGIAEQTNLLALNAAIEAARAGEQGRGFAVVADEVRNLANRTKSAAQDVSEILARFSDRVEQMAKEAQSSCEFTTEINVLVDEFKDQFRVQAKTAQQSHTLVNQVQHRAFGSLVKVDHVIFKQNGYIALGAQDKGDEYNAVQVNHTQCRLGNWYYQGHGKDNFGHTQAYKQLETPHQLVHQHVQQALAVSEGNWQQNEQLRQEIIAHMDASEQASNDVLNYIDRMIQEVRTEP</sequence>
<dbReference type="OrthoDB" id="9808588at2"/>
<keyword evidence="5" id="KW-0472">Membrane</keyword>
<evidence type="ECO:0000256" key="1">
    <source>
        <dbReference type="ARBA" id="ARBA00004370"/>
    </source>
</evidence>
<evidence type="ECO:0000256" key="2">
    <source>
        <dbReference type="ARBA" id="ARBA00023224"/>
    </source>
</evidence>
<keyword evidence="5" id="KW-0812">Transmembrane</keyword>
<dbReference type="Proteomes" id="UP000253769">
    <property type="component" value="Unassembled WGS sequence"/>
</dbReference>
<dbReference type="InterPro" id="IPR004089">
    <property type="entry name" value="MCPsignal_dom"/>
</dbReference>
<dbReference type="Gene3D" id="1.10.287.950">
    <property type="entry name" value="Methyl-accepting chemotaxis protein"/>
    <property type="match status" value="1"/>
</dbReference>
<dbReference type="EMBL" id="QQOH01000004">
    <property type="protein sequence ID" value="RDE19061.1"/>
    <property type="molecule type" value="Genomic_DNA"/>
</dbReference>
<dbReference type="GO" id="GO:0016020">
    <property type="term" value="C:membrane"/>
    <property type="evidence" value="ECO:0007669"/>
    <property type="project" value="UniProtKB-SubCell"/>
</dbReference>
<dbReference type="InterPro" id="IPR025991">
    <property type="entry name" value="Chemoreceptor_zinc-bind_dom"/>
</dbReference>
<reference evidence="8 9" key="1">
    <citation type="submission" date="2018-07" db="EMBL/GenBank/DDBJ databases">
        <title>Motiliproteus coralliicola sp. nov., a bacterium isolated from Coral.</title>
        <authorList>
            <person name="Wang G."/>
        </authorList>
    </citation>
    <scope>NUCLEOTIDE SEQUENCE [LARGE SCALE GENOMIC DNA]</scope>
    <source>
        <strain evidence="8 9">C34</strain>
    </source>
</reference>
<keyword evidence="5" id="KW-1133">Transmembrane helix</keyword>
<dbReference type="AlphaFoldDB" id="A0A369WCK3"/>
<dbReference type="PROSITE" id="PS50885">
    <property type="entry name" value="HAMP"/>
    <property type="match status" value="1"/>
</dbReference>
<dbReference type="Gene3D" id="1.20.120.30">
    <property type="entry name" value="Aspartate receptor, ligand-binding domain"/>
    <property type="match status" value="1"/>
</dbReference>
<dbReference type="PANTHER" id="PTHR32089">
    <property type="entry name" value="METHYL-ACCEPTING CHEMOTAXIS PROTEIN MCPB"/>
    <property type="match status" value="1"/>
</dbReference>
<evidence type="ECO:0000259" key="6">
    <source>
        <dbReference type="PROSITE" id="PS50111"/>
    </source>
</evidence>
<name>A0A369WCK3_9GAMM</name>
<feature type="domain" description="Methyl-accepting transducer" evidence="6">
    <location>
        <begin position="208"/>
        <end position="370"/>
    </location>
</feature>
<dbReference type="Pfam" id="PF00015">
    <property type="entry name" value="MCPsignal"/>
    <property type="match status" value="1"/>
</dbReference>
<gene>
    <name evidence="8" type="ORF">DV711_15825</name>
</gene>
<keyword evidence="9" id="KW-1185">Reference proteome</keyword>
<comment type="caution">
    <text evidence="8">The sequence shown here is derived from an EMBL/GenBank/DDBJ whole genome shotgun (WGS) entry which is preliminary data.</text>
</comment>
<feature type="domain" description="HAMP" evidence="7">
    <location>
        <begin position="69"/>
        <end position="122"/>
    </location>
</feature>
<organism evidence="8 9">
    <name type="scientific">Motiliproteus coralliicola</name>
    <dbReference type="NCBI Taxonomy" id="2283196"/>
    <lineage>
        <taxon>Bacteria</taxon>
        <taxon>Pseudomonadati</taxon>
        <taxon>Pseudomonadota</taxon>
        <taxon>Gammaproteobacteria</taxon>
        <taxon>Oceanospirillales</taxon>
        <taxon>Oceanospirillaceae</taxon>
        <taxon>Motiliproteus</taxon>
    </lineage>
</organism>
<dbReference type="SUPFAM" id="SSF58104">
    <property type="entry name" value="Methyl-accepting chemotaxis protein (MCP) signaling domain"/>
    <property type="match status" value="1"/>
</dbReference>
<protein>
    <submittedName>
        <fullName evidence="8">Chemotaxis protein</fullName>
    </submittedName>
</protein>
<comment type="similarity">
    <text evidence="3">Belongs to the methyl-accepting chemotaxis (MCP) protein family.</text>
</comment>
<evidence type="ECO:0000256" key="3">
    <source>
        <dbReference type="ARBA" id="ARBA00029447"/>
    </source>
</evidence>
<dbReference type="PROSITE" id="PS50111">
    <property type="entry name" value="CHEMOTAXIS_TRANSDUC_2"/>
    <property type="match status" value="1"/>
</dbReference>
<evidence type="ECO:0000256" key="4">
    <source>
        <dbReference type="PROSITE-ProRule" id="PRU00284"/>
    </source>
</evidence>
<dbReference type="SMART" id="SM00283">
    <property type="entry name" value="MA"/>
    <property type="match status" value="1"/>
</dbReference>
<keyword evidence="2 4" id="KW-0807">Transducer</keyword>